<name>A0A545UL89_9HYPO</name>
<sequence length="180" mass="19152">MAGSTEIDGRPCPARSTNEPRKPGYVALALFLILEIALVALNSLNTYALISPTKKAASRGFETNESVSQLACCSHLIAYSITAGGSAALHVMIGIVSFIIRKPLKIYKWTHFGLAIVLVVIGPCIAIEASRSGGGGGFTRCSRHSTLYFRLLYYGGFCQSIYGVAGIILIAIAFIKSAFS</sequence>
<feature type="transmembrane region" description="Helical" evidence="1">
    <location>
        <begin position="151"/>
        <end position="175"/>
    </location>
</feature>
<dbReference type="EMBL" id="SPUK01000031">
    <property type="protein sequence ID" value="TQV90226.1"/>
    <property type="molecule type" value="Genomic_DNA"/>
</dbReference>
<keyword evidence="1" id="KW-1133">Transmembrane helix</keyword>
<proteinExistence type="predicted"/>
<reference evidence="2 3" key="1">
    <citation type="journal article" date="2019" name="Appl. Microbiol. Biotechnol.">
        <title>Genome sequence of Isaria javanica and comparative genome analysis insights into family S53 peptidase evolution in fungal entomopathogens.</title>
        <authorList>
            <person name="Lin R."/>
            <person name="Zhang X."/>
            <person name="Xin B."/>
            <person name="Zou M."/>
            <person name="Gao Y."/>
            <person name="Qin F."/>
            <person name="Hu Q."/>
            <person name="Xie B."/>
            <person name="Cheng X."/>
        </authorList>
    </citation>
    <scope>NUCLEOTIDE SEQUENCE [LARGE SCALE GENOMIC DNA]</scope>
    <source>
        <strain evidence="2 3">IJ1G</strain>
    </source>
</reference>
<gene>
    <name evidence="2" type="ORF">IF1G_11118</name>
</gene>
<accession>A0A545UL89</accession>
<keyword evidence="3" id="KW-1185">Reference proteome</keyword>
<dbReference type="AlphaFoldDB" id="A0A545UL89"/>
<comment type="caution">
    <text evidence="2">The sequence shown here is derived from an EMBL/GenBank/DDBJ whole genome shotgun (WGS) entry which is preliminary data.</text>
</comment>
<evidence type="ECO:0000313" key="3">
    <source>
        <dbReference type="Proteomes" id="UP000315783"/>
    </source>
</evidence>
<evidence type="ECO:0000313" key="2">
    <source>
        <dbReference type="EMBL" id="TQV90226.1"/>
    </source>
</evidence>
<keyword evidence="1" id="KW-0812">Transmembrane</keyword>
<evidence type="ECO:0000256" key="1">
    <source>
        <dbReference type="SAM" id="Phobius"/>
    </source>
</evidence>
<protein>
    <submittedName>
        <fullName evidence="2">Uncharacterized protein</fullName>
    </submittedName>
</protein>
<keyword evidence="1" id="KW-0472">Membrane</keyword>
<feature type="transmembrane region" description="Helical" evidence="1">
    <location>
        <begin position="112"/>
        <end position="131"/>
    </location>
</feature>
<feature type="transmembrane region" description="Helical" evidence="1">
    <location>
        <begin position="76"/>
        <end position="100"/>
    </location>
</feature>
<dbReference type="Proteomes" id="UP000315783">
    <property type="component" value="Unassembled WGS sequence"/>
</dbReference>
<organism evidence="2 3">
    <name type="scientific">Cordyceps javanica</name>
    <dbReference type="NCBI Taxonomy" id="43265"/>
    <lineage>
        <taxon>Eukaryota</taxon>
        <taxon>Fungi</taxon>
        <taxon>Dikarya</taxon>
        <taxon>Ascomycota</taxon>
        <taxon>Pezizomycotina</taxon>
        <taxon>Sordariomycetes</taxon>
        <taxon>Hypocreomycetidae</taxon>
        <taxon>Hypocreales</taxon>
        <taxon>Cordycipitaceae</taxon>
        <taxon>Cordyceps</taxon>
    </lineage>
</organism>
<feature type="transmembrane region" description="Helical" evidence="1">
    <location>
        <begin position="25"/>
        <end position="44"/>
    </location>
</feature>